<evidence type="ECO:0000256" key="1">
    <source>
        <dbReference type="ARBA" id="ARBA00023015"/>
    </source>
</evidence>
<dbReference type="SMART" id="SM00342">
    <property type="entry name" value="HTH_ARAC"/>
    <property type="match status" value="1"/>
</dbReference>
<keyword evidence="3" id="KW-0804">Transcription</keyword>
<evidence type="ECO:0000256" key="3">
    <source>
        <dbReference type="ARBA" id="ARBA00023163"/>
    </source>
</evidence>
<evidence type="ECO:0000313" key="7">
    <source>
        <dbReference type="Proteomes" id="UP000245992"/>
    </source>
</evidence>
<accession>A0A2T7TAU0</accession>
<dbReference type="Gene3D" id="1.10.10.60">
    <property type="entry name" value="Homeodomain-like"/>
    <property type="match status" value="2"/>
</dbReference>
<keyword evidence="7" id="KW-1185">Reference proteome</keyword>
<dbReference type="PROSITE" id="PS01124">
    <property type="entry name" value="HTH_ARAC_FAMILY_2"/>
    <property type="match status" value="1"/>
</dbReference>
<dbReference type="GO" id="GO:0043565">
    <property type="term" value="F:sequence-specific DNA binding"/>
    <property type="evidence" value="ECO:0007669"/>
    <property type="project" value="InterPro"/>
</dbReference>
<evidence type="ECO:0000256" key="4">
    <source>
        <dbReference type="SAM" id="MobiDB-lite"/>
    </source>
</evidence>
<dbReference type="EMBL" id="AZSP01000122">
    <property type="protein sequence ID" value="PVE12201.1"/>
    <property type="molecule type" value="Genomic_DNA"/>
</dbReference>
<protein>
    <submittedName>
        <fullName evidence="6">Transcriptional regulator</fullName>
    </submittedName>
</protein>
<dbReference type="InterPro" id="IPR009057">
    <property type="entry name" value="Homeodomain-like_sf"/>
</dbReference>
<keyword evidence="2" id="KW-0238">DNA-binding</keyword>
<dbReference type="STRING" id="1440053.GCA_000718095_00368"/>
<sequence length="282" mass="30696">MQPALLSETCRDQAALWLWPGHALYVGPSLELDVHSGAVSCLAVGIDGEFTVRLEHGPAHVARTALVGARVRHRIVAGGGRMAFCYLDPASARERACRRLMSGSAELARDHAHERELTSLAALLEQDVPLPAVRQWLDLAGPDGLSGSRDPRVRQATRRLSESSGQQLPATELAAEAGLSVSAFLRLFRAETGTTFRRYRMWTRMVRVATLLDTWPDLSTAAVESGFASPSHFSSAFHAMFGLRPSSLFSPRLTIRAAGQSSPAPETRPHGVRRASRSMPLR</sequence>
<evidence type="ECO:0000259" key="5">
    <source>
        <dbReference type="PROSITE" id="PS01124"/>
    </source>
</evidence>
<proteinExistence type="predicted"/>
<name>A0A2T7TAU0_9ACTN</name>
<gene>
    <name evidence="6" type="ORF">Y717_06200</name>
</gene>
<dbReference type="SUPFAM" id="SSF46689">
    <property type="entry name" value="Homeodomain-like"/>
    <property type="match status" value="2"/>
</dbReference>
<reference evidence="6 7" key="1">
    <citation type="submission" date="2013-12" db="EMBL/GenBank/DDBJ databases">
        <title>Annotated genome of Streptomyces scopuliridis.</title>
        <authorList>
            <person name="Olson J.B."/>
        </authorList>
    </citation>
    <scope>NUCLEOTIDE SEQUENCE [LARGE SCALE GENOMIC DNA]</scope>
    <source>
        <strain evidence="6 7">RB72</strain>
    </source>
</reference>
<feature type="region of interest" description="Disordered" evidence="4">
    <location>
        <begin position="257"/>
        <end position="282"/>
    </location>
</feature>
<dbReference type="GO" id="GO:0003700">
    <property type="term" value="F:DNA-binding transcription factor activity"/>
    <property type="evidence" value="ECO:0007669"/>
    <property type="project" value="InterPro"/>
</dbReference>
<dbReference type="RefSeq" id="WP_078490325.1">
    <property type="nucleotide sequence ID" value="NZ_AZSP01000122.1"/>
</dbReference>
<comment type="caution">
    <text evidence="6">The sequence shown here is derived from an EMBL/GenBank/DDBJ whole genome shotgun (WGS) entry which is preliminary data.</text>
</comment>
<feature type="region of interest" description="Disordered" evidence="4">
    <location>
        <begin position="147"/>
        <end position="168"/>
    </location>
</feature>
<keyword evidence="1" id="KW-0805">Transcription regulation</keyword>
<dbReference type="Pfam" id="PF12833">
    <property type="entry name" value="HTH_18"/>
    <property type="match status" value="1"/>
</dbReference>
<dbReference type="InterPro" id="IPR018060">
    <property type="entry name" value="HTH_AraC"/>
</dbReference>
<dbReference type="OrthoDB" id="5295226at2"/>
<dbReference type="InterPro" id="IPR050204">
    <property type="entry name" value="AraC_XylS_family_regulators"/>
</dbReference>
<evidence type="ECO:0000313" key="6">
    <source>
        <dbReference type="EMBL" id="PVE12201.1"/>
    </source>
</evidence>
<dbReference type="AlphaFoldDB" id="A0A2T7TAU0"/>
<dbReference type="PANTHER" id="PTHR46796:SF6">
    <property type="entry name" value="ARAC SUBFAMILY"/>
    <property type="match status" value="1"/>
</dbReference>
<organism evidence="6 7">
    <name type="scientific">Streptomyces scopuliridis RB72</name>
    <dbReference type="NCBI Taxonomy" id="1440053"/>
    <lineage>
        <taxon>Bacteria</taxon>
        <taxon>Bacillati</taxon>
        <taxon>Actinomycetota</taxon>
        <taxon>Actinomycetes</taxon>
        <taxon>Kitasatosporales</taxon>
        <taxon>Streptomycetaceae</taxon>
        <taxon>Streptomyces</taxon>
    </lineage>
</organism>
<feature type="domain" description="HTH araC/xylS-type" evidence="5">
    <location>
        <begin position="154"/>
        <end position="251"/>
    </location>
</feature>
<evidence type="ECO:0000256" key="2">
    <source>
        <dbReference type="ARBA" id="ARBA00023125"/>
    </source>
</evidence>
<dbReference type="PANTHER" id="PTHR46796">
    <property type="entry name" value="HTH-TYPE TRANSCRIPTIONAL ACTIVATOR RHAS-RELATED"/>
    <property type="match status" value="1"/>
</dbReference>
<dbReference type="Proteomes" id="UP000245992">
    <property type="component" value="Unassembled WGS sequence"/>
</dbReference>